<dbReference type="AlphaFoldDB" id="A0A7Z7I1Z3"/>
<evidence type="ECO:0000313" key="3">
    <source>
        <dbReference type="Proteomes" id="UP000219522"/>
    </source>
</evidence>
<comment type="caution">
    <text evidence="2">The sequence shown here is derived from an EMBL/GenBank/DDBJ whole genome shotgun (WGS) entry which is preliminary data.</text>
</comment>
<proteinExistence type="predicted"/>
<sequence>MSIRERSLSVVVGKWLGQDLMGSARVTRFSQSRQKPWRSVCVETTPPAGAIAIIFFRHDDGSWCVFPPDSKRPTMSVLPNRSPATSAELATAA</sequence>
<gene>
    <name evidence="2" type="ORF">SAMN05446927_0742</name>
</gene>
<dbReference type="EMBL" id="OCSU01000001">
    <property type="protein sequence ID" value="SOE53967.1"/>
    <property type="molecule type" value="Genomic_DNA"/>
</dbReference>
<feature type="region of interest" description="Disordered" evidence="1">
    <location>
        <begin position="74"/>
        <end position="93"/>
    </location>
</feature>
<organism evidence="2 3">
    <name type="scientific">Caballeronia arationis</name>
    <dbReference type="NCBI Taxonomy" id="1777142"/>
    <lineage>
        <taxon>Bacteria</taxon>
        <taxon>Pseudomonadati</taxon>
        <taxon>Pseudomonadota</taxon>
        <taxon>Betaproteobacteria</taxon>
        <taxon>Burkholderiales</taxon>
        <taxon>Burkholderiaceae</taxon>
        <taxon>Caballeronia</taxon>
    </lineage>
</organism>
<protein>
    <submittedName>
        <fullName evidence="2">Uncharacterized protein</fullName>
    </submittedName>
</protein>
<evidence type="ECO:0000256" key="1">
    <source>
        <dbReference type="SAM" id="MobiDB-lite"/>
    </source>
</evidence>
<name>A0A7Z7I1Z3_9BURK</name>
<evidence type="ECO:0000313" key="2">
    <source>
        <dbReference type="EMBL" id="SOE53967.1"/>
    </source>
</evidence>
<reference evidence="2 3" key="1">
    <citation type="submission" date="2017-09" db="EMBL/GenBank/DDBJ databases">
        <authorList>
            <person name="Varghese N."/>
            <person name="Submissions S."/>
        </authorList>
    </citation>
    <scope>NUCLEOTIDE SEQUENCE [LARGE SCALE GENOMIC DNA]</scope>
    <source>
        <strain evidence="2 3">OK806</strain>
    </source>
</reference>
<dbReference type="Proteomes" id="UP000219522">
    <property type="component" value="Unassembled WGS sequence"/>
</dbReference>
<accession>A0A7Z7I1Z3</accession>
<keyword evidence="3" id="KW-1185">Reference proteome</keyword>